<evidence type="ECO:0000313" key="1">
    <source>
        <dbReference type="EMBL" id="QDE41381.1"/>
    </source>
</evidence>
<dbReference type="OrthoDB" id="6971963at2"/>
<dbReference type="InterPro" id="IPR007358">
    <property type="entry name" value="Nucleoid_associated_NdpA"/>
</dbReference>
<evidence type="ECO:0000313" key="2">
    <source>
        <dbReference type="Proteomes" id="UP000316093"/>
    </source>
</evidence>
<dbReference type="Pfam" id="PF04245">
    <property type="entry name" value="NA37"/>
    <property type="match status" value="1"/>
</dbReference>
<dbReference type="EMBL" id="CP041046">
    <property type="protein sequence ID" value="QDE41381.1"/>
    <property type="molecule type" value="Genomic_DNA"/>
</dbReference>
<organism evidence="1 2">
    <name type="scientific">Luteibacter pinisoli</name>
    <dbReference type="NCBI Taxonomy" id="2589080"/>
    <lineage>
        <taxon>Bacteria</taxon>
        <taxon>Pseudomonadati</taxon>
        <taxon>Pseudomonadota</taxon>
        <taxon>Gammaproteobacteria</taxon>
        <taxon>Lysobacterales</taxon>
        <taxon>Rhodanobacteraceae</taxon>
        <taxon>Luteibacter</taxon>
    </lineage>
</organism>
<accession>A0A4Y5Z7S0</accession>
<proteinExistence type="predicted"/>
<dbReference type="GO" id="GO:0009295">
    <property type="term" value="C:nucleoid"/>
    <property type="evidence" value="ECO:0007669"/>
    <property type="project" value="InterPro"/>
</dbReference>
<sequence>MAGKVSQLSAAELNSLQIQQLVFHVLEPGNEAETVRYLDEPLQLSVSQRSFFLERLQQAASGTQYVFSGRVQTLRGICSEMLEHQRSFIDASKDIAAAFSEHHRGRQMAPGVVVIAIATVEVDGSHTPLVFILKMDHQRAMTYNLRAGAAGTVANMREYADALVQDKAAVQRHALIDLSDTFAWDVLAAERNEGTTPNLKNFFKAFLGVELREDASVLTRRTFDVLRQWTLGLTDDDKPQDEDRQRYHERAIQYFKDRDAFDSESFVEAVVVDPGSPERRQRVRESLSNALGEAGIQGQEFAPMPESIRKSVRTTRISTDEGVEIRYEGAQENARVTIEDDPEGNPGSKIITIRTNHITEKNG</sequence>
<dbReference type="KEGG" id="lpy:FIV34_20355"/>
<name>A0A4Y5Z7S0_9GAMM</name>
<dbReference type="Proteomes" id="UP000316093">
    <property type="component" value="Chromosome"/>
</dbReference>
<gene>
    <name evidence="1" type="ORF">FIV34_20355</name>
</gene>
<reference evidence="1 2" key="1">
    <citation type="submission" date="2019-06" db="EMBL/GenBank/DDBJ databases">
        <title>A complete genome sequence for Luteibacter pinisoli MAH-14.</title>
        <authorList>
            <person name="Baltrus D.A."/>
        </authorList>
    </citation>
    <scope>NUCLEOTIDE SEQUENCE [LARGE SCALE GENOMIC DNA]</scope>
    <source>
        <strain evidence="1 2">MAH-14</strain>
    </source>
</reference>
<protein>
    <submittedName>
        <fullName evidence="1">Nucleoid-associated protein</fullName>
    </submittedName>
</protein>
<keyword evidence="2" id="KW-1185">Reference proteome</keyword>
<dbReference type="AlphaFoldDB" id="A0A4Y5Z7S0"/>
<dbReference type="RefSeq" id="WP_139985333.1">
    <property type="nucleotide sequence ID" value="NZ_CP041046.1"/>
</dbReference>